<evidence type="ECO:0000313" key="2">
    <source>
        <dbReference type="Proteomes" id="UP000009168"/>
    </source>
</evidence>
<organism evidence="1 2">
    <name type="scientific">Tetrahymena thermophila (strain SB210)</name>
    <dbReference type="NCBI Taxonomy" id="312017"/>
    <lineage>
        <taxon>Eukaryota</taxon>
        <taxon>Sar</taxon>
        <taxon>Alveolata</taxon>
        <taxon>Ciliophora</taxon>
        <taxon>Intramacronucleata</taxon>
        <taxon>Oligohymenophorea</taxon>
        <taxon>Hymenostomatida</taxon>
        <taxon>Tetrahymenina</taxon>
        <taxon>Tetrahymenidae</taxon>
        <taxon>Tetrahymena</taxon>
    </lineage>
</organism>
<dbReference type="GeneID" id="7834286"/>
<evidence type="ECO:0000313" key="1">
    <source>
        <dbReference type="EMBL" id="EAR90092.4"/>
    </source>
</evidence>
<keyword evidence="2" id="KW-1185">Reference proteome</keyword>
<accession>Q22XS9</accession>
<dbReference type="HOGENOM" id="CLU_1091878_0_0_1"/>
<sequence>MINKEVKIFTIFIIIKQSSRNFIKKYQSKSIRLKQKKIQYLLFKHNQSYLFDINCRIMIVQDQSNEFCLSTSPMMWEQFPYKSSQPQPLPQRKQRGQQVSKASLHGTYTIFWQCPSSQTLLRYDITLKSDKTIKNFILDAAEFFSQNSTTFIHLYEEIDNVQLFIAKENGSRSTTYPPVSIQEVPTVFTLFKTQRKRFFLLEIKQNGDDEKVQENNSSSTNSSELLIDAHKKAQNYRQQTKEADKAISICSKSSKIYNNSFHSQTYSQKDSPPSASKPIQQAQVKTNKSLCWCFCD</sequence>
<gene>
    <name evidence="1" type="ORF">TTHERM_01005170</name>
</gene>
<reference evidence="2" key="1">
    <citation type="journal article" date="2006" name="PLoS Biol.">
        <title>Macronuclear genome sequence of the ciliate Tetrahymena thermophila, a model eukaryote.</title>
        <authorList>
            <person name="Eisen J.A."/>
            <person name="Coyne R.S."/>
            <person name="Wu M."/>
            <person name="Wu D."/>
            <person name="Thiagarajan M."/>
            <person name="Wortman J.R."/>
            <person name="Badger J.H."/>
            <person name="Ren Q."/>
            <person name="Amedeo P."/>
            <person name="Jones K.M."/>
            <person name="Tallon L.J."/>
            <person name="Delcher A.L."/>
            <person name="Salzberg S.L."/>
            <person name="Silva J.C."/>
            <person name="Haas B.J."/>
            <person name="Majoros W.H."/>
            <person name="Farzad M."/>
            <person name="Carlton J.M."/>
            <person name="Smith R.K. Jr."/>
            <person name="Garg J."/>
            <person name="Pearlman R.E."/>
            <person name="Karrer K.M."/>
            <person name="Sun L."/>
            <person name="Manning G."/>
            <person name="Elde N.C."/>
            <person name="Turkewitz A.P."/>
            <person name="Asai D.J."/>
            <person name="Wilkes D.E."/>
            <person name="Wang Y."/>
            <person name="Cai H."/>
            <person name="Collins K."/>
            <person name="Stewart B.A."/>
            <person name="Lee S.R."/>
            <person name="Wilamowska K."/>
            <person name="Weinberg Z."/>
            <person name="Ruzzo W.L."/>
            <person name="Wloga D."/>
            <person name="Gaertig J."/>
            <person name="Frankel J."/>
            <person name="Tsao C.-C."/>
            <person name="Gorovsky M.A."/>
            <person name="Keeling P.J."/>
            <person name="Waller R.F."/>
            <person name="Patron N.J."/>
            <person name="Cherry J.M."/>
            <person name="Stover N.A."/>
            <person name="Krieger C.J."/>
            <person name="del Toro C."/>
            <person name="Ryder H.F."/>
            <person name="Williamson S.C."/>
            <person name="Barbeau R.A."/>
            <person name="Hamilton E.P."/>
            <person name="Orias E."/>
        </authorList>
    </citation>
    <scope>NUCLEOTIDE SEQUENCE [LARGE SCALE GENOMIC DNA]</scope>
    <source>
        <strain evidence="2">SB210</strain>
    </source>
</reference>
<name>Q22XS9_TETTS</name>
<dbReference type="EMBL" id="GG662802">
    <property type="protein sequence ID" value="EAR90092.4"/>
    <property type="molecule type" value="Genomic_DNA"/>
</dbReference>
<dbReference type="RefSeq" id="XP_001010337.4">
    <property type="nucleotide sequence ID" value="XM_001010337.4"/>
</dbReference>
<dbReference type="AlphaFoldDB" id="Q22XS9"/>
<dbReference type="KEGG" id="tet:TTHERM_01005170"/>
<proteinExistence type="predicted"/>
<dbReference type="InParanoid" id="Q22XS9"/>
<protein>
    <submittedName>
        <fullName evidence="1">Uncharacterized protein</fullName>
    </submittedName>
</protein>
<dbReference type="Proteomes" id="UP000009168">
    <property type="component" value="Unassembled WGS sequence"/>
</dbReference>